<keyword evidence="4 7" id="KW-0863">Zinc-finger</keyword>
<dbReference type="InterPro" id="IPR013087">
    <property type="entry name" value="Znf_C2H2_type"/>
</dbReference>
<dbReference type="OrthoDB" id="6077919at2759"/>
<protein>
    <submittedName>
        <fullName evidence="11">Zinc finger protein 521-like</fullName>
    </submittedName>
</protein>
<dbReference type="AlphaFoldDB" id="A0A9W3AYM5"/>
<dbReference type="Proteomes" id="UP001165740">
    <property type="component" value="Chromosome 7"/>
</dbReference>
<evidence type="ECO:0000256" key="5">
    <source>
        <dbReference type="ARBA" id="ARBA00022833"/>
    </source>
</evidence>
<dbReference type="Gene3D" id="3.30.160.60">
    <property type="entry name" value="Classic Zinc Finger"/>
    <property type="match status" value="4"/>
</dbReference>
<keyword evidence="5" id="KW-0862">Zinc</keyword>
<comment type="subcellular location">
    <subcellularLocation>
        <location evidence="1">Nucleus</location>
    </subcellularLocation>
</comment>
<dbReference type="InterPro" id="IPR050888">
    <property type="entry name" value="ZnF_C2H2-type_TF"/>
</dbReference>
<dbReference type="PANTHER" id="PTHR24406">
    <property type="entry name" value="TRANSCRIPTIONAL REPRESSOR CTCFL-RELATED"/>
    <property type="match status" value="1"/>
</dbReference>
<feature type="compositionally biased region" description="Polar residues" evidence="8">
    <location>
        <begin position="159"/>
        <end position="173"/>
    </location>
</feature>
<sequence>MFSSSDEFKCGLCQLAYKNFFNFLEHKIQYCDSESWIQCSFCCDVKQFYNKSTLCNHLYEKHLMKLNQPFETDRAGMKSCDAVTKVVPPVNKEAPDLTSAQMDVGNPDKLFIERNPLSKVATCSYLSNNDMYIFKNSNEPVQSSSDSQLTSHLPRISDNKTSLNHFNDTNNDSVTDIKNVSPELSQKVDNHSYKPEANHLSDNVSVDSIYESSNTGNLALGNSAEEKLTQTTATFIHPVRSSFGSFVTGDTSSPSPAEKLIQSSFTLSDKLVFQENGNGTGILLPLPLDLSSTHSLCQALNLSLRSASDQLGDVSKPSHAQGLVITNSKSISQSSLEENCQNERKVKEDADINTLSTLADKICDQTLQDTSPTVSSKPFDSSMAQNLVVNSSASEEDTESLSHDFYFLLGNMDIKGSSLTYQRTEFRCLHCSFSTAWRPSLVKHMKQAHKDNIEIHSILDIRNLDPLKNTSATEGDKKWKVIKMSQYLLGNQKLKPQKHRVRKMERQDVPGKYHCPLCHKVFGRLRYMRRHQSTHRTERTHLCDNCGKSFKTKAILVAHRRSHKSRSYHCPQCPFTSSSSPAIHIHRQLHPNGSVICEVCGNAYIDKSTLNKHMKVHDVSRPFPCTHPGCTWRFKTEVMKKAHVRSHTTVGKFSCSYCGYIFRQKHHLQRHIAKLHHEQQAKNTATTSQELMSSHVLTLTQSIPASSFITQNLPVGQNLLLESAGHHDIMKNPVGIQGPLTPPCGLIAHSEMFSPSANIICPISDASFSSGYADSEHAMIEVLVEDKHGRGSELGLEEEKVMKQGITSNSLTNLEYITETGEIVHLLSAGQTYVARDQYGNLVHYKLSESHGDSEQIYLINVNNTTVMADTSELPTTDG</sequence>
<dbReference type="SUPFAM" id="SSF57667">
    <property type="entry name" value="beta-beta-alpha zinc fingers"/>
    <property type="match status" value="3"/>
</dbReference>
<dbReference type="GO" id="GO:0008270">
    <property type="term" value="F:zinc ion binding"/>
    <property type="evidence" value="ECO:0007669"/>
    <property type="project" value="UniProtKB-KW"/>
</dbReference>
<keyword evidence="6" id="KW-0539">Nucleus</keyword>
<evidence type="ECO:0000256" key="3">
    <source>
        <dbReference type="ARBA" id="ARBA00022737"/>
    </source>
</evidence>
<evidence type="ECO:0000256" key="1">
    <source>
        <dbReference type="ARBA" id="ARBA00004123"/>
    </source>
</evidence>
<feature type="domain" description="C2H2-type" evidence="9">
    <location>
        <begin position="541"/>
        <end position="568"/>
    </location>
</feature>
<feature type="domain" description="C2H2-type" evidence="9">
    <location>
        <begin position="595"/>
        <end position="622"/>
    </location>
</feature>
<dbReference type="GO" id="GO:0005634">
    <property type="term" value="C:nucleus"/>
    <property type="evidence" value="ECO:0007669"/>
    <property type="project" value="UniProtKB-SubCell"/>
</dbReference>
<dbReference type="FunFam" id="3.30.160.60:FF:000100">
    <property type="entry name" value="Zinc finger 45-like"/>
    <property type="match status" value="1"/>
</dbReference>
<dbReference type="PROSITE" id="PS50157">
    <property type="entry name" value="ZINC_FINGER_C2H2_2"/>
    <property type="match status" value="4"/>
</dbReference>
<accession>A0A9W3AYM5</accession>
<dbReference type="InterPro" id="IPR036236">
    <property type="entry name" value="Znf_C2H2_sf"/>
</dbReference>
<feature type="region of interest" description="Disordered" evidence="8">
    <location>
        <begin position="139"/>
        <end position="173"/>
    </location>
</feature>
<proteinExistence type="predicted"/>
<evidence type="ECO:0000259" key="9">
    <source>
        <dbReference type="PROSITE" id="PS50157"/>
    </source>
</evidence>
<gene>
    <name evidence="11" type="primary">LOC106069149</name>
</gene>
<feature type="compositionally biased region" description="Polar residues" evidence="8">
    <location>
        <begin position="139"/>
        <end position="151"/>
    </location>
</feature>
<feature type="domain" description="C2H2-type" evidence="9">
    <location>
        <begin position="653"/>
        <end position="681"/>
    </location>
</feature>
<reference evidence="11" key="1">
    <citation type="submission" date="2025-08" db="UniProtKB">
        <authorList>
            <consortium name="RefSeq"/>
        </authorList>
    </citation>
    <scope>IDENTIFICATION</scope>
</reference>
<keyword evidence="3" id="KW-0677">Repeat</keyword>
<name>A0A9W3AYM5_BIOGL</name>
<organism evidence="10 11">
    <name type="scientific">Biomphalaria glabrata</name>
    <name type="common">Bloodfluke planorb</name>
    <name type="synonym">Freshwater snail</name>
    <dbReference type="NCBI Taxonomy" id="6526"/>
    <lineage>
        <taxon>Eukaryota</taxon>
        <taxon>Metazoa</taxon>
        <taxon>Spiralia</taxon>
        <taxon>Lophotrochozoa</taxon>
        <taxon>Mollusca</taxon>
        <taxon>Gastropoda</taxon>
        <taxon>Heterobranchia</taxon>
        <taxon>Euthyneura</taxon>
        <taxon>Panpulmonata</taxon>
        <taxon>Hygrophila</taxon>
        <taxon>Lymnaeoidea</taxon>
        <taxon>Planorbidae</taxon>
        <taxon>Biomphalaria</taxon>
    </lineage>
</organism>
<dbReference type="GeneID" id="106069149"/>
<evidence type="ECO:0000313" key="10">
    <source>
        <dbReference type="Proteomes" id="UP001165740"/>
    </source>
</evidence>
<dbReference type="RefSeq" id="XP_055892319.1">
    <property type="nucleotide sequence ID" value="XM_056036344.1"/>
</dbReference>
<keyword evidence="10" id="KW-1185">Reference proteome</keyword>
<evidence type="ECO:0000256" key="8">
    <source>
        <dbReference type="SAM" id="MobiDB-lite"/>
    </source>
</evidence>
<feature type="domain" description="C2H2-type" evidence="9">
    <location>
        <begin position="513"/>
        <end position="540"/>
    </location>
</feature>
<evidence type="ECO:0000256" key="6">
    <source>
        <dbReference type="ARBA" id="ARBA00023242"/>
    </source>
</evidence>
<keyword evidence="2" id="KW-0479">Metal-binding</keyword>
<dbReference type="SMART" id="SM00355">
    <property type="entry name" value="ZnF_C2H2"/>
    <property type="match status" value="9"/>
</dbReference>
<evidence type="ECO:0000256" key="4">
    <source>
        <dbReference type="ARBA" id="ARBA00022771"/>
    </source>
</evidence>
<evidence type="ECO:0000256" key="7">
    <source>
        <dbReference type="PROSITE-ProRule" id="PRU00042"/>
    </source>
</evidence>
<evidence type="ECO:0000313" key="11">
    <source>
        <dbReference type="RefSeq" id="XP_055892319.1"/>
    </source>
</evidence>
<evidence type="ECO:0000256" key="2">
    <source>
        <dbReference type="ARBA" id="ARBA00022723"/>
    </source>
</evidence>
<dbReference type="Pfam" id="PF00096">
    <property type="entry name" value="zf-C2H2"/>
    <property type="match status" value="4"/>
</dbReference>
<dbReference type="PROSITE" id="PS00028">
    <property type="entry name" value="ZINC_FINGER_C2H2_1"/>
    <property type="match status" value="4"/>
</dbReference>